<reference evidence="4" key="2">
    <citation type="journal article" date="2017" name="J. Anim. Genet.">
        <title>Multiple reference genome sequences of hot pepper reveal the massive evolution of plant disease resistance genes by retroduplication.</title>
        <authorList>
            <person name="Kim S."/>
            <person name="Park J."/>
            <person name="Yeom S.-I."/>
            <person name="Kim Y.-M."/>
            <person name="Seo E."/>
            <person name="Kim K.-T."/>
            <person name="Kim M.-S."/>
            <person name="Lee J.M."/>
            <person name="Cheong K."/>
            <person name="Shin H.-S."/>
            <person name="Kim S.-B."/>
            <person name="Han K."/>
            <person name="Lee J."/>
            <person name="Park M."/>
            <person name="Lee H.-A."/>
            <person name="Lee H.-Y."/>
            <person name="Lee Y."/>
            <person name="Oh S."/>
            <person name="Lee J.H."/>
            <person name="Choi E."/>
            <person name="Choi E."/>
            <person name="Lee S.E."/>
            <person name="Jeon J."/>
            <person name="Kim H."/>
            <person name="Choi G."/>
            <person name="Song H."/>
            <person name="Lee J."/>
            <person name="Lee S.-C."/>
            <person name="Kwon J.-K."/>
            <person name="Lee H.-Y."/>
            <person name="Koo N."/>
            <person name="Hong Y."/>
            <person name="Kim R.W."/>
            <person name="Kang W.-H."/>
            <person name="Huh J.H."/>
            <person name="Kang B.-C."/>
            <person name="Yang T.-J."/>
            <person name="Lee Y.-H."/>
            <person name="Bennetzen J.L."/>
            <person name="Choi D."/>
        </authorList>
    </citation>
    <scope>NUCLEOTIDE SEQUENCE [LARGE SCALE GENOMIC DNA]</scope>
    <source>
        <strain evidence="4">cv. PBC81</strain>
    </source>
</reference>
<dbReference type="Gene3D" id="1.10.472.10">
    <property type="entry name" value="Cyclin-like"/>
    <property type="match status" value="1"/>
</dbReference>
<feature type="signal peptide" evidence="1">
    <location>
        <begin position="1"/>
        <end position="22"/>
    </location>
</feature>
<gene>
    <name evidence="3" type="ORF">CQW23_16711</name>
</gene>
<reference evidence="3 4" key="1">
    <citation type="journal article" date="2017" name="Genome Biol.">
        <title>New reference genome sequences of hot pepper reveal the massive evolution of plant disease-resistance genes by retroduplication.</title>
        <authorList>
            <person name="Kim S."/>
            <person name="Park J."/>
            <person name="Yeom S.I."/>
            <person name="Kim Y.M."/>
            <person name="Seo E."/>
            <person name="Kim K.T."/>
            <person name="Kim M.S."/>
            <person name="Lee J.M."/>
            <person name="Cheong K."/>
            <person name="Shin H.S."/>
            <person name="Kim S.B."/>
            <person name="Han K."/>
            <person name="Lee J."/>
            <person name="Park M."/>
            <person name="Lee H.A."/>
            <person name="Lee H.Y."/>
            <person name="Lee Y."/>
            <person name="Oh S."/>
            <person name="Lee J.H."/>
            <person name="Choi E."/>
            <person name="Choi E."/>
            <person name="Lee S.E."/>
            <person name="Jeon J."/>
            <person name="Kim H."/>
            <person name="Choi G."/>
            <person name="Song H."/>
            <person name="Lee J."/>
            <person name="Lee S.C."/>
            <person name="Kwon J.K."/>
            <person name="Lee H.Y."/>
            <person name="Koo N."/>
            <person name="Hong Y."/>
            <person name="Kim R.W."/>
            <person name="Kang W.H."/>
            <person name="Huh J.H."/>
            <person name="Kang B.C."/>
            <person name="Yang T.J."/>
            <person name="Lee Y.H."/>
            <person name="Bennetzen J.L."/>
            <person name="Choi D."/>
        </authorList>
    </citation>
    <scope>NUCLEOTIDE SEQUENCE [LARGE SCALE GENOMIC DNA]</scope>
    <source>
        <strain evidence="4">cv. PBC81</strain>
    </source>
</reference>
<dbReference type="STRING" id="33114.A0A2G2WBP9"/>
<accession>A0A2G2WBP9</accession>
<dbReference type="Proteomes" id="UP000224567">
    <property type="component" value="Unassembled WGS sequence"/>
</dbReference>
<comment type="caution">
    <text evidence="3">The sequence shown here is derived from an EMBL/GenBank/DDBJ whole genome shotgun (WGS) entry which is preliminary data.</text>
</comment>
<keyword evidence="1" id="KW-0732">Signal</keyword>
<feature type="domain" description="Cyclin C-terminal" evidence="2">
    <location>
        <begin position="1"/>
        <end position="76"/>
    </location>
</feature>
<dbReference type="AlphaFoldDB" id="A0A2G2WBP9"/>
<name>A0A2G2WBP9_CAPBA</name>
<dbReference type="InterPro" id="IPR004367">
    <property type="entry name" value="Cyclin_C-dom"/>
</dbReference>
<organism evidence="3 4">
    <name type="scientific">Capsicum baccatum</name>
    <name type="common">Peruvian pepper</name>
    <dbReference type="NCBI Taxonomy" id="33114"/>
    <lineage>
        <taxon>Eukaryota</taxon>
        <taxon>Viridiplantae</taxon>
        <taxon>Streptophyta</taxon>
        <taxon>Embryophyta</taxon>
        <taxon>Tracheophyta</taxon>
        <taxon>Spermatophyta</taxon>
        <taxon>Magnoliopsida</taxon>
        <taxon>eudicotyledons</taxon>
        <taxon>Gunneridae</taxon>
        <taxon>Pentapetalae</taxon>
        <taxon>asterids</taxon>
        <taxon>lamiids</taxon>
        <taxon>Solanales</taxon>
        <taxon>Solanaceae</taxon>
        <taxon>Solanoideae</taxon>
        <taxon>Capsiceae</taxon>
        <taxon>Capsicum</taxon>
    </lineage>
</organism>
<evidence type="ECO:0000259" key="2">
    <source>
        <dbReference type="Pfam" id="PF02984"/>
    </source>
</evidence>
<dbReference type="OrthoDB" id="5590282at2759"/>
<evidence type="ECO:0000256" key="1">
    <source>
        <dbReference type="SAM" id="SignalP"/>
    </source>
</evidence>
<evidence type="ECO:0000313" key="4">
    <source>
        <dbReference type="Proteomes" id="UP000224567"/>
    </source>
</evidence>
<proteinExistence type="predicted"/>
<protein>
    <submittedName>
        <fullName evidence="3">Cyclin-B2-2</fullName>
    </submittedName>
</protein>
<dbReference type="SUPFAM" id="SSF47954">
    <property type="entry name" value="Cyclin-like"/>
    <property type="match status" value="1"/>
</dbReference>
<sequence length="90" mass="10408">MLRFPPSMLAAAVVFNAQCTLGVFREWNAACEKHNSYDKNQILECSKLMVSFYQKAAVGKITSVHRKYNMFKYGNAVRYEPTSFLLEAWF</sequence>
<feature type="chain" id="PRO_5013962101" evidence="1">
    <location>
        <begin position="23"/>
        <end position="90"/>
    </location>
</feature>
<evidence type="ECO:0000313" key="3">
    <source>
        <dbReference type="EMBL" id="PHT42686.1"/>
    </source>
</evidence>
<dbReference type="Pfam" id="PF02984">
    <property type="entry name" value="Cyclin_C"/>
    <property type="match status" value="1"/>
</dbReference>
<dbReference type="InterPro" id="IPR036915">
    <property type="entry name" value="Cyclin-like_sf"/>
</dbReference>
<keyword evidence="4" id="KW-1185">Reference proteome</keyword>
<dbReference type="EMBL" id="MLFT02000007">
    <property type="protein sequence ID" value="PHT42686.1"/>
    <property type="molecule type" value="Genomic_DNA"/>
</dbReference>